<keyword evidence="2 4" id="KW-0227">DNA damage</keyword>
<gene>
    <name evidence="4" type="primary">mutL</name>
    <name evidence="8" type="ORF">SAMN02745207_02413</name>
</gene>
<dbReference type="SMART" id="SM01340">
    <property type="entry name" value="DNA_mis_repair"/>
    <property type="match status" value="1"/>
</dbReference>
<dbReference type="Pfam" id="PF01119">
    <property type="entry name" value="DNA_mis_repair"/>
    <property type="match status" value="1"/>
</dbReference>
<dbReference type="NCBIfam" id="TIGR00585">
    <property type="entry name" value="mutl"/>
    <property type="match status" value="1"/>
</dbReference>
<dbReference type="GO" id="GO:0032300">
    <property type="term" value="C:mismatch repair complex"/>
    <property type="evidence" value="ECO:0007669"/>
    <property type="project" value="InterPro"/>
</dbReference>
<dbReference type="SMART" id="SM00853">
    <property type="entry name" value="MutL_C"/>
    <property type="match status" value="1"/>
</dbReference>
<dbReference type="GO" id="GO:0016887">
    <property type="term" value="F:ATP hydrolysis activity"/>
    <property type="evidence" value="ECO:0007669"/>
    <property type="project" value="InterPro"/>
</dbReference>
<dbReference type="InterPro" id="IPR020568">
    <property type="entry name" value="Ribosomal_Su5_D2-typ_SF"/>
</dbReference>
<evidence type="ECO:0000256" key="1">
    <source>
        <dbReference type="ARBA" id="ARBA00006082"/>
    </source>
</evidence>
<proteinExistence type="inferred from homology"/>
<accession>A0A1M5VPI1</accession>
<dbReference type="HAMAP" id="MF_00149">
    <property type="entry name" value="DNA_mis_repair"/>
    <property type="match status" value="1"/>
</dbReference>
<dbReference type="InterPro" id="IPR014790">
    <property type="entry name" value="MutL_C"/>
</dbReference>
<dbReference type="InterPro" id="IPR002099">
    <property type="entry name" value="MutL/Mlh/PMS"/>
</dbReference>
<dbReference type="InterPro" id="IPR020667">
    <property type="entry name" value="DNA_mismatch_repair_MutL"/>
</dbReference>
<dbReference type="InterPro" id="IPR037198">
    <property type="entry name" value="MutL_C_sf"/>
</dbReference>
<dbReference type="SUPFAM" id="SSF55874">
    <property type="entry name" value="ATPase domain of HSP90 chaperone/DNA topoisomerase II/histidine kinase"/>
    <property type="match status" value="1"/>
</dbReference>
<dbReference type="GO" id="GO:0140664">
    <property type="term" value="F:ATP-dependent DNA damage sensor activity"/>
    <property type="evidence" value="ECO:0007669"/>
    <property type="project" value="InterPro"/>
</dbReference>
<dbReference type="PROSITE" id="PS00058">
    <property type="entry name" value="DNA_MISMATCH_REPAIR_1"/>
    <property type="match status" value="1"/>
</dbReference>
<evidence type="ECO:0000256" key="3">
    <source>
        <dbReference type="ARBA" id="ARBA00023204"/>
    </source>
</evidence>
<evidence type="ECO:0000256" key="4">
    <source>
        <dbReference type="HAMAP-Rule" id="MF_00149"/>
    </source>
</evidence>
<dbReference type="GO" id="GO:0030983">
    <property type="term" value="F:mismatched DNA binding"/>
    <property type="evidence" value="ECO:0007669"/>
    <property type="project" value="InterPro"/>
</dbReference>
<dbReference type="CDD" id="cd16926">
    <property type="entry name" value="HATPase_MutL-MLH-PMS-like"/>
    <property type="match status" value="1"/>
</dbReference>
<reference evidence="8 9" key="1">
    <citation type="submission" date="2016-11" db="EMBL/GenBank/DDBJ databases">
        <authorList>
            <person name="Jaros S."/>
            <person name="Januszkiewicz K."/>
            <person name="Wedrychowicz H."/>
        </authorList>
    </citation>
    <scope>NUCLEOTIDE SEQUENCE [LARGE SCALE GENOMIC DNA]</scope>
    <source>
        <strain evidence="8 9">DSM 8605</strain>
    </source>
</reference>
<dbReference type="CDD" id="cd00782">
    <property type="entry name" value="MutL_Trans"/>
    <property type="match status" value="1"/>
</dbReference>
<dbReference type="FunFam" id="3.30.565.10:FF:000003">
    <property type="entry name" value="DNA mismatch repair endonuclease MutL"/>
    <property type="match status" value="1"/>
</dbReference>
<evidence type="ECO:0000256" key="5">
    <source>
        <dbReference type="SAM" id="Coils"/>
    </source>
</evidence>
<dbReference type="Pfam" id="PF08676">
    <property type="entry name" value="MutL_C"/>
    <property type="match status" value="1"/>
</dbReference>
<dbReference type="STRING" id="1121316.SAMN02745207_02413"/>
<dbReference type="Gene3D" id="3.30.1370.100">
    <property type="entry name" value="MutL, C-terminal domain, regulatory subdomain"/>
    <property type="match status" value="1"/>
</dbReference>
<comment type="similarity">
    <text evidence="1 4">Belongs to the DNA mismatch repair MutL/HexB family.</text>
</comment>
<dbReference type="GO" id="GO:0005524">
    <property type="term" value="F:ATP binding"/>
    <property type="evidence" value="ECO:0007669"/>
    <property type="project" value="InterPro"/>
</dbReference>
<dbReference type="PANTHER" id="PTHR10073">
    <property type="entry name" value="DNA MISMATCH REPAIR PROTEIN MLH, PMS, MUTL"/>
    <property type="match status" value="1"/>
</dbReference>
<name>A0A1M5VPI1_9CLOT</name>
<dbReference type="Gene3D" id="3.30.1540.20">
    <property type="entry name" value="MutL, C-terminal domain, dimerisation subdomain"/>
    <property type="match status" value="1"/>
</dbReference>
<dbReference type="Gene3D" id="3.30.230.10">
    <property type="match status" value="1"/>
</dbReference>
<dbReference type="InterPro" id="IPR036890">
    <property type="entry name" value="HATPase_C_sf"/>
</dbReference>
<dbReference type="InterPro" id="IPR014762">
    <property type="entry name" value="DNA_mismatch_repair_CS"/>
</dbReference>
<dbReference type="InterPro" id="IPR038973">
    <property type="entry name" value="MutL/Mlh/Pms-like"/>
</dbReference>
<feature type="domain" description="MutL C-terminal dimerisation" evidence="6">
    <location>
        <begin position="488"/>
        <end position="630"/>
    </location>
</feature>
<feature type="coiled-coil region" evidence="5">
    <location>
        <begin position="440"/>
        <end position="467"/>
    </location>
</feature>
<keyword evidence="9" id="KW-1185">Reference proteome</keyword>
<feature type="domain" description="DNA mismatch repair protein S5" evidence="7">
    <location>
        <begin position="210"/>
        <end position="328"/>
    </location>
</feature>
<evidence type="ECO:0000256" key="2">
    <source>
        <dbReference type="ARBA" id="ARBA00022763"/>
    </source>
</evidence>
<sequence>MLKRINVLNFETTNKIAAGEVVERPSSVVKELIENSIDAGANNITIEILEGGMEKIKIVDDGAGIHSEDMKKAFLPHATSKISSIDDVYALNTFGFRGEALASIASVSIINLKSKTVDLEFGKELKNIAGSIENIEEVGCNNGTSIEVNDLFFNIPARKKFLKSPSREGSLISTLISKLALANHKVSFKYYNNNKKSLVTFASEDVKETIKYVYGKTIYDNLIKFENHTDIISVHGYVGTPEISRGSRNNQSIFVNKRLIKSPLITTAVENAFKSFTTVHKYPFFVLFLDIFPEYIDVNVHPTKAEIKFNNDKEIFSAVFNTVHKAIRASYEDNFEIKAEPKTIELLKENNDYINSSHFVEYKEGIANEEEKLKNLVKENIQIPLDLKSLKDEENTFKSPLIDITNVGNEDLDSLKEDKQVNNESRVYNYNDHMEQNDYVDEGKQEINEIKQDILESEQEIKQDRVEDKVDDIIKSQVMKPKFPKIRIIGQFNKTYILGEADNEFYMIDQHAAHEKILFEKFSKDIENRTILSQTIMIPVIIELSPEDFYYYTENSFIFQNAGFNIEPFGDNTLSVREVPIILGKTEVVELFYGILDNIKNYGKGNITAVKAYIINQLACKTAIKANHNLSTLEMDSLIENLRFIDEPFHCPHGRPIIIKMSLYELEKKFKRIV</sequence>
<dbReference type="InterPro" id="IPR014721">
    <property type="entry name" value="Ribsml_uS5_D2-typ_fold_subgr"/>
</dbReference>
<dbReference type="SUPFAM" id="SSF118116">
    <property type="entry name" value="DNA mismatch repair protein MutL"/>
    <property type="match status" value="1"/>
</dbReference>
<dbReference type="GO" id="GO:0006298">
    <property type="term" value="P:mismatch repair"/>
    <property type="evidence" value="ECO:0007669"/>
    <property type="project" value="UniProtKB-UniRule"/>
</dbReference>
<dbReference type="PANTHER" id="PTHR10073:SF12">
    <property type="entry name" value="DNA MISMATCH REPAIR PROTEIN MLH1"/>
    <property type="match status" value="1"/>
</dbReference>
<evidence type="ECO:0000259" key="6">
    <source>
        <dbReference type="SMART" id="SM00853"/>
    </source>
</evidence>
<dbReference type="Gene3D" id="3.30.565.10">
    <property type="entry name" value="Histidine kinase-like ATPase, C-terminal domain"/>
    <property type="match status" value="1"/>
</dbReference>
<evidence type="ECO:0000313" key="8">
    <source>
        <dbReference type="EMBL" id="SHH77100.1"/>
    </source>
</evidence>
<keyword evidence="5" id="KW-0175">Coiled coil</keyword>
<dbReference type="AlphaFoldDB" id="A0A1M5VPI1"/>
<dbReference type="InterPro" id="IPR042121">
    <property type="entry name" value="MutL_C_regsub"/>
</dbReference>
<dbReference type="Proteomes" id="UP000184447">
    <property type="component" value="Unassembled WGS sequence"/>
</dbReference>
<keyword evidence="3 4" id="KW-0234">DNA repair</keyword>
<organism evidence="8 9">
    <name type="scientific">Clostridium grantii DSM 8605</name>
    <dbReference type="NCBI Taxonomy" id="1121316"/>
    <lineage>
        <taxon>Bacteria</taxon>
        <taxon>Bacillati</taxon>
        <taxon>Bacillota</taxon>
        <taxon>Clostridia</taxon>
        <taxon>Eubacteriales</taxon>
        <taxon>Clostridiaceae</taxon>
        <taxon>Clostridium</taxon>
    </lineage>
</organism>
<dbReference type="EMBL" id="FQXM01000012">
    <property type="protein sequence ID" value="SHH77100.1"/>
    <property type="molecule type" value="Genomic_DNA"/>
</dbReference>
<dbReference type="SUPFAM" id="SSF54211">
    <property type="entry name" value="Ribosomal protein S5 domain 2-like"/>
    <property type="match status" value="1"/>
</dbReference>
<evidence type="ECO:0000259" key="7">
    <source>
        <dbReference type="SMART" id="SM01340"/>
    </source>
</evidence>
<dbReference type="RefSeq" id="WP_073338673.1">
    <property type="nucleotide sequence ID" value="NZ_FQXM01000012.1"/>
</dbReference>
<dbReference type="InterPro" id="IPR013507">
    <property type="entry name" value="DNA_mismatch_S5_2-like"/>
</dbReference>
<dbReference type="Pfam" id="PF13589">
    <property type="entry name" value="HATPase_c_3"/>
    <property type="match status" value="1"/>
</dbReference>
<dbReference type="InterPro" id="IPR042120">
    <property type="entry name" value="MutL_C_dimsub"/>
</dbReference>
<evidence type="ECO:0000313" key="9">
    <source>
        <dbReference type="Proteomes" id="UP000184447"/>
    </source>
</evidence>
<comment type="function">
    <text evidence="4">This protein is involved in the repair of mismatches in DNA. It is required for dam-dependent methyl-directed DNA mismatch repair. May act as a 'molecular matchmaker', a protein that promotes the formation of a stable complex between two or more DNA-binding proteins in an ATP-dependent manner without itself being part of a final effector complex.</text>
</comment>
<dbReference type="OrthoDB" id="9763467at2"/>
<protein>
    <recommendedName>
        <fullName evidence="4">DNA mismatch repair protein MutL</fullName>
    </recommendedName>
</protein>